<sequence>MTEEAILQDRDYTVIIARSPGNDRPTSPEFKHAWEQARSRLLALCRQCAELDPDCLSLYNAAVPNSSVANPVSCASEAEIIALLDSYDPNQAIALEETVKLALDNYFTRKANGQTKVNGEIILVILDREPQNRVKLIKLLVEATQKMETQEELGITFIQVGDDALTRGFLKSLDDDLARAGARLDIADTQSMDELASGSLTDVLMGAIYD</sequence>
<accession>A0ABT7BE90</accession>
<organism evidence="1 2">
    <name type="scientific">Roseofilum halophilum BLCC-M91</name>
    <dbReference type="NCBI Taxonomy" id="3022259"/>
    <lineage>
        <taxon>Bacteria</taxon>
        <taxon>Bacillati</taxon>
        <taxon>Cyanobacteriota</taxon>
        <taxon>Cyanophyceae</taxon>
        <taxon>Desertifilales</taxon>
        <taxon>Desertifilaceae</taxon>
        <taxon>Roseofilum</taxon>
        <taxon>Roseofilum halophilum</taxon>
    </lineage>
</organism>
<proteinExistence type="predicted"/>
<keyword evidence="2" id="KW-1185">Reference proteome</keyword>
<reference evidence="1 2" key="1">
    <citation type="submission" date="2023-01" db="EMBL/GenBank/DDBJ databases">
        <title>Novel diversity within Roseofilum (Cyanobacteria; Desertifilaceae) from marine benthic mats with descriptions of four novel species.</title>
        <authorList>
            <person name="Wang Y."/>
            <person name="Berthold D.E."/>
            <person name="Hu J."/>
            <person name="Lefler F.W."/>
            <person name="Laughinghouse H.D. IV."/>
        </authorList>
    </citation>
    <scope>NUCLEOTIDE SEQUENCE [LARGE SCALE GENOMIC DNA]</scope>
    <source>
        <strain evidence="1 2">BLCC-M91</strain>
    </source>
</reference>
<comment type="caution">
    <text evidence="1">The sequence shown here is derived from an EMBL/GenBank/DDBJ whole genome shotgun (WGS) entry which is preliminary data.</text>
</comment>
<dbReference type="RefSeq" id="WP_283760812.1">
    <property type="nucleotide sequence ID" value="NZ_JAQPOK010000008.1"/>
</dbReference>
<dbReference type="PANTHER" id="PTHR34706">
    <property type="entry name" value="SLR1338 PROTEIN"/>
    <property type="match status" value="1"/>
</dbReference>
<dbReference type="EMBL" id="JAQPOK010000008">
    <property type="protein sequence ID" value="MDJ1177482.1"/>
    <property type="molecule type" value="Genomic_DNA"/>
</dbReference>
<evidence type="ECO:0000313" key="1">
    <source>
        <dbReference type="EMBL" id="MDJ1177482.1"/>
    </source>
</evidence>
<name>A0ABT7BE90_9CYAN</name>
<dbReference type="PANTHER" id="PTHR34706:SF1">
    <property type="entry name" value="VWFA DOMAIN-CONTAINING PROTEIN"/>
    <property type="match status" value="1"/>
</dbReference>
<dbReference type="Proteomes" id="UP001231370">
    <property type="component" value="Unassembled WGS sequence"/>
</dbReference>
<gene>
    <name evidence="1" type="ORF">PJF56_01260</name>
</gene>
<protein>
    <submittedName>
        <fullName evidence="1">Uncharacterized protein</fullName>
    </submittedName>
</protein>
<evidence type="ECO:0000313" key="2">
    <source>
        <dbReference type="Proteomes" id="UP001231370"/>
    </source>
</evidence>